<keyword evidence="2" id="KW-1185">Reference proteome</keyword>
<accession>A0ABV3Q6H4</accession>
<gene>
    <name evidence="1" type="ORF">AB1471_14260</name>
</gene>
<dbReference type="EMBL" id="JBFMIA010000019">
    <property type="protein sequence ID" value="MEW9502955.1"/>
    <property type="molecule type" value="Genomic_DNA"/>
</dbReference>
<name>A0ABV3Q6H4_9BACL</name>
<comment type="caution">
    <text evidence="1">The sequence shown here is derived from an EMBL/GenBank/DDBJ whole genome shotgun (WGS) entry which is preliminary data.</text>
</comment>
<reference evidence="1 2" key="1">
    <citation type="journal article" date="1979" name="Int. J. Syst. Evol. Microbiol.">
        <title>Bacillus globisporus subsp. marinus subsp. nov.</title>
        <authorList>
            <person name="Liu H."/>
        </authorList>
    </citation>
    <scope>NUCLEOTIDE SEQUENCE [LARGE SCALE GENOMIC DNA]</scope>
    <source>
        <strain evidence="1 2">DSM 1297</strain>
    </source>
</reference>
<evidence type="ECO:0000313" key="1">
    <source>
        <dbReference type="EMBL" id="MEW9502955.1"/>
    </source>
</evidence>
<proteinExistence type="predicted"/>
<dbReference type="RefSeq" id="WP_367780442.1">
    <property type="nucleotide sequence ID" value="NZ_JBFMIA010000019.1"/>
</dbReference>
<dbReference type="Proteomes" id="UP001556040">
    <property type="component" value="Unassembled WGS sequence"/>
</dbReference>
<evidence type="ECO:0000313" key="2">
    <source>
        <dbReference type="Proteomes" id="UP001556040"/>
    </source>
</evidence>
<protein>
    <submittedName>
        <fullName evidence="1">Uncharacterized protein</fullName>
    </submittedName>
</protein>
<organism evidence="1 2">
    <name type="scientific">Jeotgalibacillus marinus</name>
    <dbReference type="NCBI Taxonomy" id="86667"/>
    <lineage>
        <taxon>Bacteria</taxon>
        <taxon>Bacillati</taxon>
        <taxon>Bacillota</taxon>
        <taxon>Bacilli</taxon>
        <taxon>Bacillales</taxon>
        <taxon>Caryophanaceae</taxon>
        <taxon>Jeotgalibacillus</taxon>
    </lineage>
</organism>
<sequence length="108" mass="12502">MEIWIPVIVAIVSSLVSYFSAVAKGESDLKALEIQHQSDLARLAREQKHDLDNQNASEIERVEKMLQTDLLKEVVEQSMKMPQMQKEVKKALLHEMQAKKSSKRRKRE</sequence>